<dbReference type="InterPro" id="IPR012677">
    <property type="entry name" value="Nucleotide-bd_a/b_plait_sf"/>
</dbReference>
<feature type="compositionally biased region" description="Low complexity" evidence="3">
    <location>
        <begin position="342"/>
        <end position="359"/>
    </location>
</feature>
<dbReference type="Pfam" id="PF00076">
    <property type="entry name" value="RRM_1"/>
    <property type="match status" value="1"/>
</dbReference>
<dbReference type="Proteomes" id="UP000220797">
    <property type="component" value="Unassembled WGS sequence"/>
</dbReference>
<dbReference type="AlphaFoldDB" id="A0A1J1GZC6"/>
<feature type="domain" description="RRM" evidence="5">
    <location>
        <begin position="884"/>
        <end position="971"/>
    </location>
</feature>
<keyword evidence="1" id="KW-0862">Zinc</keyword>
<dbReference type="PROSITE" id="PS50102">
    <property type="entry name" value="RRM"/>
    <property type="match status" value="1"/>
</dbReference>
<feature type="compositionally biased region" description="Basic and acidic residues" evidence="3">
    <location>
        <begin position="325"/>
        <end position="341"/>
    </location>
</feature>
<dbReference type="InterPro" id="IPR000504">
    <property type="entry name" value="RRM_dom"/>
</dbReference>
<dbReference type="Gene3D" id="3.30.70.330">
    <property type="match status" value="1"/>
</dbReference>
<evidence type="ECO:0000259" key="4">
    <source>
        <dbReference type="PROSITE" id="PS50089"/>
    </source>
</evidence>
<evidence type="ECO:0000256" key="1">
    <source>
        <dbReference type="PROSITE-ProRule" id="PRU00175"/>
    </source>
</evidence>
<dbReference type="InterPro" id="IPR035979">
    <property type="entry name" value="RBD_domain_sf"/>
</dbReference>
<reference evidence="6" key="1">
    <citation type="submission" date="2015-04" db="EMBL/GenBank/DDBJ databases">
        <authorList>
            <consortium name="Pathogen Informatics"/>
        </authorList>
    </citation>
    <scope>NUCLEOTIDE SEQUENCE [LARGE SCALE GENOMIC DNA]</scope>
    <source>
        <strain evidence="6">8A</strain>
    </source>
</reference>
<gene>
    <name evidence="6" type="ORF">PGAL8A_00359500</name>
</gene>
<keyword evidence="2" id="KW-0694">RNA-binding</keyword>
<keyword evidence="1" id="KW-0863">Zinc-finger</keyword>
<dbReference type="SUPFAM" id="SSF54928">
    <property type="entry name" value="RNA-binding domain, RBD"/>
    <property type="match status" value="1"/>
</dbReference>
<keyword evidence="7" id="KW-1185">Reference proteome</keyword>
<dbReference type="RefSeq" id="XP_028529176.1">
    <property type="nucleotide sequence ID" value="XM_028672645.1"/>
</dbReference>
<proteinExistence type="predicted"/>
<keyword evidence="1" id="KW-0479">Metal-binding</keyword>
<dbReference type="GO" id="GO:0003723">
    <property type="term" value="F:RNA binding"/>
    <property type="evidence" value="ECO:0007669"/>
    <property type="project" value="UniProtKB-UniRule"/>
</dbReference>
<dbReference type="GeneID" id="39732125"/>
<dbReference type="InterPro" id="IPR001841">
    <property type="entry name" value="Znf_RING"/>
</dbReference>
<comment type="caution">
    <text evidence="6">The sequence shown here is derived from an EMBL/GenBank/DDBJ whole genome shotgun (WGS) entry which is preliminary data.</text>
</comment>
<feature type="domain" description="RING-type" evidence="4">
    <location>
        <begin position="999"/>
        <end position="1044"/>
    </location>
</feature>
<accession>A0A1J1GZC6</accession>
<dbReference type="EMBL" id="CVMV01000059">
    <property type="protein sequence ID" value="CRG96371.1"/>
    <property type="molecule type" value="Genomic_DNA"/>
</dbReference>
<evidence type="ECO:0000259" key="5">
    <source>
        <dbReference type="PROSITE" id="PS50102"/>
    </source>
</evidence>
<evidence type="ECO:0000256" key="3">
    <source>
        <dbReference type="SAM" id="MobiDB-lite"/>
    </source>
</evidence>
<dbReference type="SMART" id="SM00360">
    <property type="entry name" value="RRM"/>
    <property type="match status" value="1"/>
</dbReference>
<feature type="region of interest" description="Disordered" evidence="3">
    <location>
        <begin position="309"/>
        <end position="359"/>
    </location>
</feature>
<dbReference type="InterPro" id="IPR013083">
    <property type="entry name" value="Znf_RING/FYVE/PHD"/>
</dbReference>
<dbReference type="PROSITE" id="PS50089">
    <property type="entry name" value="ZF_RING_2"/>
    <property type="match status" value="1"/>
</dbReference>
<dbReference type="Gene3D" id="3.30.40.10">
    <property type="entry name" value="Zinc/RING finger domain, C3HC4 (zinc finger)"/>
    <property type="match status" value="1"/>
</dbReference>
<protein>
    <recommendedName>
        <fullName evidence="8">RNA-binding protein</fullName>
    </recommendedName>
</protein>
<dbReference type="GO" id="GO:0008270">
    <property type="term" value="F:zinc ion binding"/>
    <property type="evidence" value="ECO:0007669"/>
    <property type="project" value="UniProtKB-KW"/>
</dbReference>
<dbReference type="SUPFAM" id="SSF57850">
    <property type="entry name" value="RING/U-box"/>
    <property type="match status" value="1"/>
</dbReference>
<evidence type="ECO:0000256" key="2">
    <source>
        <dbReference type="PROSITE-ProRule" id="PRU00176"/>
    </source>
</evidence>
<organism evidence="6 7">
    <name type="scientific">Plasmodium gallinaceum</name>
    <dbReference type="NCBI Taxonomy" id="5849"/>
    <lineage>
        <taxon>Eukaryota</taxon>
        <taxon>Sar</taxon>
        <taxon>Alveolata</taxon>
        <taxon>Apicomplexa</taxon>
        <taxon>Aconoidasida</taxon>
        <taxon>Haemosporida</taxon>
        <taxon>Plasmodiidae</taxon>
        <taxon>Plasmodium</taxon>
        <taxon>Plasmodium (Haemamoeba)</taxon>
    </lineage>
</organism>
<dbReference type="OrthoDB" id="266020at2759"/>
<name>A0A1J1GZC6_PLAGA</name>
<evidence type="ECO:0000313" key="6">
    <source>
        <dbReference type="EMBL" id="CRG96371.1"/>
    </source>
</evidence>
<sequence>MQGAEHNNDIFSTNDKLNMNSLSNNILFDKNMNQFNRLKISSVSTEAYSYRCSTNSLSNNLSSNNINNYDINFSSTSNGENDYILNALKELGNKYNTNKDFNGNCSVLNSKPCSLTYNNETIEQNENDEEFFYRFEQEDKNSEKNNLINNMKNDGKQKNLLVCTDKNKLNLSMIENNENKLKLCNEDIMYKHNSINRKAKLLSIFEKANETTSNEVQLNAFNKNSNNIFNNVIKISENMKNNNKNIRTVNVKDIVENKKEKKLVNNNEDIENKCFKNIIINNVNNAYNRNKSSITIIEDDYNNNFDIHKNKNNDDDNNINYNDNNNKDKINNNDNNNKDNFNKNVDISENNNNDNNNKNYNNYNVLFKKCENEALNINNSEDSFKNNKFIFNMNKKDVLFDASENLEVENNINKDNNNFNLNVNRNLINVSNKRKDSLFKNNLNQFFENIENDNSGYRDNKTNYIKSNKSEEKTPEHGINKMRLPFINLSEVNKNSCNISDSNTNKHTQQNYFDSTFGDALTNTNETKEMENFDENYFYDLKSDEVLFFEKERNKKNINSNKGENLCYLNDTTIENTNNFNNISFNFSEYINEYKNNYNFKDNNGITISNANLKLLEKNLLKENSFIFTDYDPFNKTNENVESNTNENFNIFQNYKENNNIYIKDKTLDRIYNNNENLDKLSDIDKISIIKVLKNNKNDYISESLNDKGNTISSSMNNENYNSFSVIDNFRNSETVNSKKLIFLDKIDERIFLNNKMNSKDISNKNFDKDTMNIYNINHSKHVSNGKLLLSENLNSYNLVSNLINKNDDFLNSCTDSKFNFKNKFYEDYIFPDSLIDEKKAKYEDIMKYFDYSINNNNNINCNDNNEETNSKDTDSKSKNSLAKFTLIVNVPPNTTRKDLMAVFSKFGNVDLTMVVCDKQSRHPNKEWTATSGYAFVRFATNLEAQRTLNATTSGLVRIRGSRVRATWAKKDSYSKREKETTFKIPSSILILNVEEFICSICKTNLSYEPRLFPCCYASCCSDCLRSYIMNEENQENIKCPNCSLSFSERIIKIDKNSKGAMALLYKFHCNIKVRCPNECCEWIGFQYQYLNHILSCKFNQT</sequence>
<evidence type="ECO:0000313" key="7">
    <source>
        <dbReference type="Proteomes" id="UP000220797"/>
    </source>
</evidence>
<dbReference type="VEuPathDB" id="PlasmoDB:PGAL8A_00359500"/>
<evidence type="ECO:0008006" key="8">
    <source>
        <dbReference type="Google" id="ProtNLM"/>
    </source>
</evidence>